<dbReference type="AlphaFoldDB" id="A0A673FP83"/>
<keyword evidence="2" id="KW-1185">Reference proteome</keyword>
<reference evidence="1" key="1">
    <citation type="submission" date="2025-08" db="UniProtKB">
        <authorList>
            <consortium name="Ensembl"/>
        </authorList>
    </citation>
    <scope>IDENTIFICATION</scope>
</reference>
<dbReference type="Proteomes" id="UP000472270">
    <property type="component" value="Unassembled WGS sequence"/>
</dbReference>
<proteinExistence type="predicted"/>
<dbReference type="Ensembl" id="ENSSRHT00000001090.1">
    <property type="protein sequence ID" value="ENSSRHP00000001038.1"/>
    <property type="gene ID" value="ENSSRHG00000000732.1"/>
</dbReference>
<accession>A0A673FP83</accession>
<name>A0A673FP83_9TELE</name>
<protein>
    <submittedName>
        <fullName evidence="1">Uncharacterized protein</fullName>
    </submittedName>
</protein>
<evidence type="ECO:0000313" key="2">
    <source>
        <dbReference type="Proteomes" id="UP000472270"/>
    </source>
</evidence>
<reference evidence="1" key="2">
    <citation type="submission" date="2025-09" db="UniProtKB">
        <authorList>
            <consortium name="Ensembl"/>
        </authorList>
    </citation>
    <scope>IDENTIFICATION</scope>
</reference>
<evidence type="ECO:0000313" key="1">
    <source>
        <dbReference type="Ensembl" id="ENSSRHP00000001038.1"/>
    </source>
</evidence>
<sequence>MCMGEAGRELQCSMWPVGALHPVQAQLECFEAGTGCAAREGGAKETHVISVGKASNKQV</sequence>
<organism evidence="1 2">
    <name type="scientific">Sinocyclocheilus rhinocerous</name>
    <dbReference type="NCBI Taxonomy" id="307959"/>
    <lineage>
        <taxon>Eukaryota</taxon>
        <taxon>Metazoa</taxon>
        <taxon>Chordata</taxon>
        <taxon>Craniata</taxon>
        <taxon>Vertebrata</taxon>
        <taxon>Euteleostomi</taxon>
        <taxon>Actinopterygii</taxon>
        <taxon>Neopterygii</taxon>
        <taxon>Teleostei</taxon>
        <taxon>Ostariophysi</taxon>
        <taxon>Cypriniformes</taxon>
        <taxon>Cyprinidae</taxon>
        <taxon>Cyprininae</taxon>
        <taxon>Sinocyclocheilus</taxon>
    </lineage>
</organism>